<reference evidence="6" key="1">
    <citation type="submission" date="2023-05" db="EMBL/GenBank/DDBJ databases">
        <title>Whole genome sequence of Commensalibacter sp.</title>
        <authorList>
            <person name="Charoenyingcharoen P."/>
            <person name="Yukphan P."/>
        </authorList>
    </citation>
    <scope>NUCLEOTIDE SEQUENCE</scope>
    <source>
        <strain evidence="6">TBRC 16381</strain>
    </source>
</reference>
<feature type="domain" description="Phospholipid/glycerol acyltransferase" evidence="5">
    <location>
        <begin position="72"/>
        <end position="186"/>
    </location>
</feature>
<comment type="caution">
    <text evidence="6">The sequence shown here is derived from an EMBL/GenBank/DDBJ whole genome shotgun (WGS) entry which is preliminary data.</text>
</comment>
<dbReference type="Pfam" id="PF01553">
    <property type="entry name" value="Acyltransferase"/>
    <property type="match status" value="1"/>
</dbReference>
<organism evidence="6 7">
    <name type="scientific">Commensalibacter oyaizuii</name>
    <dbReference type="NCBI Taxonomy" id="3043873"/>
    <lineage>
        <taxon>Bacteria</taxon>
        <taxon>Pseudomonadati</taxon>
        <taxon>Pseudomonadota</taxon>
        <taxon>Alphaproteobacteria</taxon>
        <taxon>Acetobacterales</taxon>
        <taxon>Acetobacteraceae</taxon>
    </lineage>
</organism>
<keyword evidence="4" id="KW-1133">Transmembrane helix</keyword>
<evidence type="ECO:0000259" key="5">
    <source>
        <dbReference type="SMART" id="SM00563"/>
    </source>
</evidence>
<evidence type="ECO:0000313" key="7">
    <source>
        <dbReference type="Proteomes" id="UP001431634"/>
    </source>
</evidence>
<keyword evidence="7" id="KW-1185">Reference proteome</keyword>
<gene>
    <name evidence="6" type="ORF">QJV27_04275</name>
</gene>
<keyword evidence="3 6" id="KW-0012">Acyltransferase</keyword>
<evidence type="ECO:0000256" key="1">
    <source>
        <dbReference type="ARBA" id="ARBA00005189"/>
    </source>
</evidence>
<dbReference type="CDD" id="cd07989">
    <property type="entry name" value="LPLAT_AGPAT-like"/>
    <property type="match status" value="1"/>
</dbReference>
<name>A0ABT6Q0F9_9PROT</name>
<keyword evidence="4" id="KW-0472">Membrane</keyword>
<dbReference type="InterPro" id="IPR002123">
    <property type="entry name" value="Plipid/glycerol_acylTrfase"/>
</dbReference>
<dbReference type="RefSeq" id="WP_281447736.1">
    <property type="nucleotide sequence ID" value="NZ_JASBAO010000001.1"/>
</dbReference>
<feature type="transmembrane region" description="Helical" evidence="4">
    <location>
        <begin position="7"/>
        <end position="27"/>
    </location>
</feature>
<dbReference type="SMART" id="SM00563">
    <property type="entry name" value="PlsC"/>
    <property type="match status" value="1"/>
</dbReference>
<evidence type="ECO:0000256" key="4">
    <source>
        <dbReference type="SAM" id="Phobius"/>
    </source>
</evidence>
<dbReference type="PANTHER" id="PTHR10434">
    <property type="entry name" value="1-ACYL-SN-GLYCEROL-3-PHOSPHATE ACYLTRANSFERASE"/>
    <property type="match status" value="1"/>
</dbReference>
<keyword evidence="4" id="KW-0812">Transmembrane</keyword>
<evidence type="ECO:0000313" key="6">
    <source>
        <dbReference type="EMBL" id="MDI2090604.1"/>
    </source>
</evidence>
<accession>A0ABT6Q0F9</accession>
<protein>
    <submittedName>
        <fullName evidence="6">Lysophospholipid acyltransferase family protein</fullName>
    </submittedName>
</protein>
<comment type="pathway">
    <text evidence="1">Lipid metabolism.</text>
</comment>
<dbReference type="Proteomes" id="UP001431634">
    <property type="component" value="Unassembled WGS sequence"/>
</dbReference>
<keyword evidence="2" id="KW-0808">Transferase</keyword>
<dbReference type="GO" id="GO:0016746">
    <property type="term" value="F:acyltransferase activity"/>
    <property type="evidence" value="ECO:0007669"/>
    <property type="project" value="UniProtKB-KW"/>
</dbReference>
<evidence type="ECO:0000256" key="2">
    <source>
        <dbReference type="ARBA" id="ARBA00022679"/>
    </source>
</evidence>
<sequence length="231" mass="26124">MIFIRSFLFALYFFLLTMVMGIIAFFIRFCAKKYALSYAQLWTKLSLLGLKKICHISTKIIGQENLPQDTSFLIASQHQSAFDTLVWMNLLPRPAYIMKQELTRIPLVGPMLLLSGMIPLDRQGGIKALKTLIQECQKAVNDLRQIIIFPEGTRTNIGEKTKLHAGAIAIANQLNLKIVPVSIDSGLYWPRNAFLKRPGIIHITIHPPIQDTSNRKATLEAIERSWSSTES</sequence>
<proteinExistence type="predicted"/>
<dbReference type="PANTHER" id="PTHR10434:SF40">
    <property type="entry name" value="1-ACYL-SN-GLYCEROL-3-PHOSPHATE ACYLTRANSFERASE"/>
    <property type="match status" value="1"/>
</dbReference>
<evidence type="ECO:0000256" key="3">
    <source>
        <dbReference type="ARBA" id="ARBA00023315"/>
    </source>
</evidence>
<dbReference type="SUPFAM" id="SSF69593">
    <property type="entry name" value="Glycerol-3-phosphate (1)-acyltransferase"/>
    <property type="match status" value="1"/>
</dbReference>
<dbReference type="EMBL" id="JASBAO010000001">
    <property type="protein sequence ID" value="MDI2090604.1"/>
    <property type="molecule type" value="Genomic_DNA"/>
</dbReference>